<protein>
    <submittedName>
        <fullName evidence="1">Uncharacterized protein</fullName>
    </submittedName>
</protein>
<proteinExistence type="predicted"/>
<accession>A0A7U5YBA1</accession>
<sequence>MSSQLIRGLKILVSELTFSPTHASNKPILAVYSPFQALSRFFVRSLPLTNHLVHPKQVG</sequence>
<evidence type="ECO:0000313" key="1">
    <source>
        <dbReference type="EMBL" id="AXB07118.1"/>
    </source>
</evidence>
<reference evidence="1" key="1">
    <citation type="journal article" date="2019" name="J Environ">
        <title>Genetic characterization and potential molecular dissemination mechanism of tet (31) gene in Aeromonas caviae from an oxytetracycline wastewater treatment system.</title>
        <authorList>
            <person name="Shi Y."/>
            <person name="Tian Z."/>
            <person name="Leclercq S.O."/>
            <person name="Zhang H."/>
            <person name="Yang M."/>
            <person name="Zhang Y."/>
        </authorList>
    </citation>
    <scope>NUCLEOTIDE SEQUENCE</scope>
    <source>
        <strain evidence="1">T25-39</strain>
    </source>
</reference>
<dbReference type="AlphaFoldDB" id="A0A7U5YBA1"/>
<gene>
    <name evidence="1" type="ORF">C1C91_21150</name>
</gene>
<name>A0A7U5YBA1_AERCA</name>
<dbReference type="Proteomes" id="UP000266778">
    <property type="component" value="Chromosome"/>
</dbReference>
<evidence type="ECO:0000313" key="2">
    <source>
        <dbReference type="Proteomes" id="UP000266778"/>
    </source>
</evidence>
<organism evidence="1 2">
    <name type="scientific">Aeromonas caviae</name>
    <name type="common">Aeromonas punctata</name>
    <dbReference type="NCBI Taxonomy" id="648"/>
    <lineage>
        <taxon>Bacteria</taxon>
        <taxon>Pseudomonadati</taxon>
        <taxon>Pseudomonadota</taxon>
        <taxon>Gammaproteobacteria</taxon>
        <taxon>Aeromonadales</taxon>
        <taxon>Aeromonadaceae</taxon>
        <taxon>Aeromonas</taxon>
    </lineage>
</organism>
<dbReference type="EMBL" id="CP025706">
    <property type="protein sequence ID" value="AXB07118.1"/>
    <property type="molecule type" value="Genomic_DNA"/>
</dbReference>